<accession>A0AA90UPT7</accession>
<evidence type="ECO:0000313" key="1">
    <source>
        <dbReference type="EMBL" id="MQN79283.1"/>
    </source>
</evidence>
<dbReference type="RefSeq" id="WP_153093854.1">
    <property type="nucleotide sequence ID" value="NZ_VZBZ01000175.1"/>
</dbReference>
<dbReference type="Proteomes" id="UP000423156">
    <property type="component" value="Unassembled WGS sequence"/>
</dbReference>
<proteinExistence type="predicted"/>
<protein>
    <recommendedName>
        <fullName evidence="3">Ribosomal protein L7/L12 C-terminal domain-containing protein</fullName>
    </recommendedName>
</protein>
<gene>
    <name evidence="1" type="ORF">F7D71_15760</name>
</gene>
<evidence type="ECO:0008006" key="3">
    <source>
        <dbReference type="Google" id="ProtNLM"/>
    </source>
</evidence>
<comment type="caution">
    <text evidence="1">The sequence shown here is derived from an EMBL/GenBank/DDBJ whole genome shotgun (WGS) entry which is preliminary data.</text>
</comment>
<organism evidence="1 2">
    <name type="scientific">Segatella copri</name>
    <dbReference type="NCBI Taxonomy" id="165179"/>
    <lineage>
        <taxon>Bacteria</taxon>
        <taxon>Pseudomonadati</taxon>
        <taxon>Bacteroidota</taxon>
        <taxon>Bacteroidia</taxon>
        <taxon>Bacteroidales</taxon>
        <taxon>Prevotellaceae</taxon>
        <taxon>Segatella</taxon>
    </lineage>
</organism>
<reference evidence="2" key="1">
    <citation type="submission" date="2019-09" db="EMBL/GenBank/DDBJ databases">
        <title>Distinct polysaccharide growth profiles of human intestinal Prevotella copri isolates.</title>
        <authorList>
            <person name="Fehlner-Peach H."/>
            <person name="Magnabosco C."/>
            <person name="Raghavan V."/>
            <person name="Scher J.U."/>
            <person name="Tett A."/>
            <person name="Cox L.M."/>
            <person name="Gottsegen C."/>
            <person name="Watters A."/>
            <person name="Wiltshire- Gordon J.D."/>
            <person name="Segata N."/>
            <person name="Bonneau R."/>
            <person name="Littman D.R."/>
        </authorList>
    </citation>
    <scope>NUCLEOTIDE SEQUENCE [LARGE SCALE GENOMIC DNA]</scope>
    <source>
        <strain evidence="2">BU41712</strain>
    </source>
</reference>
<sequence>MGTFIFIVILIFVAAIIQVCWKSNQTKNQGKELEEIINSVSDFTPTKKVIGINNQFVFMIDNNRKKIFYSNHITQKTISYNDIIKVEVIDNGKTIHQKSTIRTIGGAIVGGAVAGSAGAIVGGLSGGSKQASVVSLVQVKILLRDVNSPSLLINTFNARNMTVEGKPIKSNGTEGYIYRNGLKIAQEIADIVNVIIDEVDRCGGNVQPTEINVEQPREDDLDSVLREMVQSKKVIQAVKLYMDEKGVGLAEAKKHIDSL</sequence>
<dbReference type="EMBL" id="VZBZ01000175">
    <property type="protein sequence ID" value="MQN79283.1"/>
    <property type="molecule type" value="Genomic_DNA"/>
</dbReference>
<name>A0AA90UPT7_9BACT</name>
<dbReference type="AlphaFoldDB" id="A0AA90UPT7"/>
<evidence type="ECO:0000313" key="2">
    <source>
        <dbReference type="Proteomes" id="UP000423156"/>
    </source>
</evidence>